<keyword evidence="3 7" id="KW-0133">Cell shape</keyword>
<keyword evidence="5 7" id="KW-0131">Cell cycle</keyword>
<dbReference type="HAMAP" id="MF_00208">
    <property type="entry name" value="MurE"/>
    <property type="match status" value="1"/>
</dbReference>
<keyword evidence="2 7" id="KW-0132">Cell division</keyword>
<dbReference type="PANTHER" id="PTHR23135">
    <property type="entry name" value="MUR LIGASE FAMILY MEMBER"/>
    <property type="match status" value="1"/>
</dbReference>
<evidence type="ECO:0000256" key="2">
    <source>
        <dbReference type="ARBA" id="ARBA00022618"/>
    </source>
</evidence>
<gene>
    <name evidence="7" type="primary">murE</name>
    <name evidence="12" type="ORF">JW984_11425</name>
</gene>
<keyword evidence="7 12" id="KW-0436">Ligase</keyword>
<evidence type="ECO:0000256" key="4">
    <source>
        <dbReference type="ARBA" id="ARBA00022984"/>
    </source>
</evidence>
<dbReference type="EMBL" id="JAFGIX010000055">
    <property type="protein sequence ID" value="MBN1573796.1"/>
    <property type="molecule type" value="Genomic_DNA"/>
</dbReference>
<comment type="similarity">
    <text evidence="1 7">Belongs to the MurCDEF family. MurE subfamily.</text>
</comment>
<dbReference type="SUPFAM" id="SSF63418">
    <property type="entry name" value="MurE/MurF N-terminal domain"/>
    <property type="match status" value="1"/>
</dbReference>
<feature type="domain" description="Mur ligase central" evidence="11">
    <location>
        <begin position="107"/>
        <end position="310"/>
    </location>
</feature>
<feature type="binding site" evidence="7">
    <location>
        <position position="30"/>
    </location>
    <ligand>
        <name>UDP-N-acetyl-alpha-D-muramoyl-L-alanyl-D-glutamate</name>
        <dbReference type="ChEBI" id="CHEBI:83900"/>
    </ligand>
</feature>
<evidence type="ECO:0000256" key="7">
    <source>
        <dbReference type="HAMAP-Rule" id="MF_00208"/>
    </source>
</evidence>
<comment type="pathway">
    <text evidence="7 8">Cell wall biogenesis; peptidoglycan biosynthesis.</text>
</comment>
<evidence type="ECO:0000256" key="1">
    <source>
        <dbReference type="ARBA" id="ARBA00005898"/>
    </source>
</evidence>
<evidence type="ECO:0000259" key="10">
    <source>
        <dbReference type="Pfam" id="PF02875"/>
    </source>
</evidence>
<dbReference type="InterPro" id="IPR036565">
    <property type="entry name" value="Mur-like_cat_sf"/>
</dbReference>
<dbReference type="GO" id="GO:0051301">
    <property type="term" value="P:cell division"/>
    <property type="evidence" value="ECO:0007669"/>
    <property type="project" value="UniProtKB-KW"/>
</dbReference>
<dbReference type="InterPro" id="IPR004101">
    <property type="entry name" value="Mur_ligase_C"/>
</dbReference>
<accession>A0A9D8PN81</accession>
<feature type="binding site" evidence="7">
    <location>
        <begin position="405"/>
        <end position="408"/>
    </location>
    <ligand>
        <name>meso-2,6-diaminopimelate</name>
        <dbReference type="ChEBI" id="CHEBI:57791"/>
    </ligand>
</feature>
<dbReference type="InterPro" id="IPR005761">
    <property type="entry name" value="UDP-N-AcMur-Glu-dNH2Pim_ligase"/>
</dbReference>
<comment type="function">
    <text evidence="7">Catalyzes the addition of meso-diaminopimelic acid to the nucleotide precursor UDP-N-acetylmuramoyl-L-alanyl-D-glutamate (UMAG) in the biosynthesis of bacterial cell-wall peptidoglycan.</text>
</comment>
<dbReference type="GO" id="GO:0000287">
    <property type="term" value="F:magnesium ion binding"/>
    <property type="evidence" value="ECO:0007669"/>
    <property type="project" value="UniProtKB-UniRule"/>
</dbReference>
<evidence type="ECO:0000259" key="11">
    <source>
        <dbReference type="Pfam" id="PF08245"/>
    </source>
</evidence>
<feature type="short sequence motif" description="Meso-diaminopimelate recognition motif" evidence="7">
    <location>
        <begin position="405"/>
        <end position="408"/>
    </location>
</feature>
<comment type="caution">
    <text evidence="12">The sequence shown here is derived from an EMBL/GenBank/DDBJ whole genome shotgun (WGS) entry which is preliminary data.</text>
</comment>
<dbReference type="NCBIfam" id="NF001124">
    <property type="entry name" value="PRK00139.1-2"/>
    <property type="match status" value="1"/>
</dbReference>
<dbReference type="SUPFAM" id="SSF53244">
    <property type="entry name" value="MurD-like peptide ligases, peptide-binding domain"/>
    <property type="match status" value="1"/>
</dbReference>
<feature type="domain" description="Mur ligase C-terminal" evidence="10">
    <location>
        <begin position="332"/>
        <end position="474"/>
    </location>
</feature>
<dbReference type="Gene3D" id="3.40.1190.10">
    <property type="entry name" value="Mur-like, catalytic domain"/>
    <property type="match status" value="1"/>
</dbReference>
<feature type="binding site" evidence="7">
    <location>
        <begin position="109"/>
        <end position="115"/>
    </location>
    <ligand>
        <name>ATP</name>
        <dbReference type="ChEBI" id="CHEBI:30616"/>
    </ligand>
</feature>
<keyword evidence="7" id="KW-0067">ATP-binding</keyword>
<feature type="binding site" evidence="7">
    <location>
        <position position="381"/>
    </location>
    <ligand>
        <name>meso-2,6-diaminopimelate</name>
        <dbReference type="ChEBI" id="CHEBI:57791"/>
    </ligand>
</feature>
<dbReference type="PANTHER" id="PTHR23135:SF4">
    <property type="entry name" value="UDP-N-ACETYLMURAMOYL-L-ALANYL-D-GLUTAMATE--2,6-DIAMINOPIMELATE LIGASE MURE HOMOLOG, CHLOROPLASTIC"/>
    <property type="match status" value="1"/>
</dbReference>
<comment type="PTM">
    <text evidence="7">Carboxylation is probably crucial for Mg(2+) binding and, consequently, for the gamma-phosphate positioning of ATP.</text>
</comment>
<dbReference type="Gene3D" id="3.90.190.20">
    <property type="entry name" value="Mur ligase, C-terminal domain"/>
    <property type="match status" value="1"/>
</dbReference>
<keyword evidence="7" id="KW-0963">Cytoplasm</keyword>
<dbReference type="Proteomes" id="UP000809273">
    <property type="component" value="Unassembled WGS sequence"/>
</dbReference>
<dbReference type="GO" id="GO:0008360">
    <property type="term" value="P:regulation of cell shape"/>
    <property type="evidence" value="ECO:0007669"/>
    <property type="project" value="UniProtKB-KW"/>
</dbReference>
<feature type="binding site" evidence="7">
    <location>
        <begin position="151"/>
        <end position="152"/>
    </location>
    <ligand>
        <name>UDP-N-acetyl-alpha-D-muramoyl-L-alanyl-D-glutamate</name>
        <dbReference type="ChEBI" id="CHEBI:83900"/>
    </ligand>
</feature>
<sequence length="505" mass="55200">MRLDKLIEGVKTVKVTGDTGVEIGGIFYDSREVIPGGLFFAVRGLKTDGHNFIDDAVAKGAAALVVEEDIAVFGVTTVRVPDTRAAMGYFADRFYDHPSMDLKLIGVTGTNGKTTVCYIVEEIIRAANKSPGVIGTIDYRYLRKSIVPPHTTPEAVDLLKLMREMVEGGVTFVVMEVSSHALDMNRVDQCMFDAAVFTNLTQDHLDYHGTMEEYFESKARFFTELVGREKETVSVINIDDPWGKKLLSRIDGRIVTFGLGKGADIYPKSFESDTGGVRGEIVTPNGSFNFNSNLLGKHNIYNILSAVGAALGAGIGMDAVRRGINGRITVPGRLEAVDRGQDFLVLVDYAHTDDALRNVISTLKPLTEGRLITLFGCGGDRDRNKRPKMAAAAVDLSDKVIVTSDNPRTEEPDKIIEDILKGFEGAEIQKVDPTHGVFGGKDRAYVVIPDRREAIAFAVSEAEKGDILLIAGKGHEDYQIIGTKKYPFDDRIEAEKGLMKRGKDG</sequence>
<comment type="caution">
    <text evidence="7">Lacks conserved residue(s) required for the propagation of feature annotation.</text>
</comment>
<dbReference type="Pfam" id="PF01225">
    <property type="entry name" value="Mur_ligase"/>
    <property type="match status" value="1"/>
</dbReference>
<protein>
    <recommendedName>
        <fullName evidence="7">UDP-N-acetylmuramoyl-L-alanyl-D-glutamate--2,6-diaminopimelate ligase</fullName>
        <ecNumber evidence="7">6.3.2.13</ecNumber>
    </recommendedName>
    <alternativeName>
        <fullName evidence="7">Meso-A2pm-adding enzyme</fullName>
    </alternativeName>
    <alternativeName>
        <fullName evidence="7">Meso-diaminopimelate-adding enzyme</fullName>
    </alternativeName>
    <alternativeName>
        <fullName evidence="7">UDP-MurNAc-L-Ala-D-Glu:meso-diaminopimelate ligase</fullName>
    </alternativeName>
    <alternativeName>
        <fullName evidence="7">UDP-MurNAc-tripeptide synthetase</fullName>
    </alternativeName>
    <alternativeName>
        <fullName evidence="7">UDP-N-acetylmuramyl-tripeptide synthetase</fullName>
    </alternativeName>
</protein>
<feature type="modified residue" description="N6-carboxylysine" evidence="7">
    <location>
        <position position="218"/>
    </location>
</feature>
<dbReference type="SUPFAM" id="SSF53623">
    <property type="entry name" value="MurD-like peptide ligases, catalytic domain"/>
    <property type="match status" value="1"/>
</dbReference>
<name>A0A9D8PN81_9DELT</name>
<evidence type="ECO:0000256" key="5">
    <source>
        <dbReference type="ARBA" id="ARBA00023306"/>
    </source>
</evidence>
<reference evidence="12" key="2">
    <citation type="submission" date="2021-01" db="EMBL/GenBank/DDBJ databases">
        <authorList>
            <person name="Hahn C.R."/>
            <person name="Youssef N.H."/>
            <person name="Elshahed M."/>
        </authorList>
    </citation>
    <scope>NUCLEOTIDE SEQUENCE</scope>
    <source>
        <strain evidence="12">Zod_Metabat.24</strain>
    </source>
</reference>
<comment type="cofactor">
    <cofactor evidence="7">
        <name>Mg(2+)</name>
        <dbReference type="ChEBI" id="CHEBI:18420"/>
    </cofactor>
</comment>
<dbReference type="GO" id="GO:0008765">
    <property type="term" value="F:UDP-N-acetylmuramoylalanyl-D-glutamate-2,6-diaminopimelate ligase activity"/>
    <property type="evidence" value="ECO:0007669"/>
    <property type="project" value="UniProtKB-UniRule"/>
</dbReference>
<comment type="catalytic activity">
    <reaction evidence="7">
        <text>UDP-N-acetyl-alpha-D-muramoyl-L-alanyl-D-glutamate + meso-2,6-diaminopimelate + ATP = UDP-N-acetyl-alpha-D-muramoyl-L-alanyl-gamma-D-glutamyl-meso-2,6-diaminopimelate + ADP + phosphate + H(+)</text>
        <dbReference type="Rhea" id="RHEA:23676"/>
        <dbReference type="ChEBI" id="CHEBI:15378"/>
        <dbReference type="ChEBI" id="CHEBI:30616"/>
        <dbReference type="ChEBI" id="CHEBI:43474"/>
        <dbReference type="ChEBI" id="CHEBI:57791"/>
        <dbReference type="ChEBI" id="CHEBI:83900"/>
        <dbReference type="ChEBI" id="CHEBI:83905"/>
        <dbReference type="ChEBI" id="CHEBI:456216"/>
        <dbReference type="EC" id="6.3.2.13"/>
    </reaction>
</comment>
<dbReference type="InterPro" id="IPR036615">
    <property type="entry name" value="Mur_ligase_C_dom_sf"/>
</dbReference>
<evidence type="ECO:0000313" key="13">
    <source>
        <dbReference type="Proteomes" id="UP000809273"/>
    </source>
</evidence>
<proteinExistence type="inferred from homology"/>
<keyword evidence="4 7" id="KW-0573">Peptidoglycan synthesis</keyword>
<dbReference type="NCBIfam" id="NF001126">
    <property type="entry name" value="PRK00139.1-4"/>
    <property type="match status" value="1"/>
</dbReference>
<dbReference type="Pfam" id="PF08245">
    <property type="entry name" value="Mur_ligase_M"/>
    <property type="match status" value="1"/>
</dbReference>
<evidence type="ECO:0000259" key="9">
    <source>
        <dbReference type="Pfam" id="PF01225"/>
    </source>
</evidence>
<feature type="domain" description="Mur ligase N-terminal catalytic" evidence="9">
    <location>
        <begin position="23"/>
        <end position="95"/>
    </location>
</feature>
<feature type="binding site" evidence="7">
    <location>
        <position position="476"/>
    </location>
    <ligand>
        <name>meso-2,6-diaminopimelate</name>
        <dbReference type="ChEBI" id="CHEBI:57791"/>
    </ligand>
</feature>
<evidence type="ECO:0000256" key="6">
    <source>
        <dbReference type="ARBA" id="ARBA00023316"/>
    </source>
</evidence>
<reference evidence="12" key="1">
    <citation type="journal article" date="2021" name="Environ. Microbiol.">
        <title>Genomic characterization of three novel Desulfobacterota classes expand the metabolic and phylogenetic diversity of the phylum.</title>
        <authorList>
            <person name="Murphy C.L."/>
            <person name="Biggerstaff J."/>
            <person name="Eichhorn A."/>
            <person name="Ewing E."/>
            <person name="Shahan R."/>
            <person name="Soriano D."/>
            <person name="Stewart S."/>
            <person name="VanMol K."/>
            <person name="Walker R."/>
            <person name="Walters P."/>
            <person name="Elshahed M.S."/>
            <person name="Youssef N.H."/>
        </authorList>
    </citation>
    <scope>NUCLEOTIDE SEQUENCE</scope>
    <source>
        <strain evidence="12">Zod_Metabat.24</strain>
    </source>
</reference>
<feature type="binding site" evidence="7">
    <location>
        <position position="472"/>
    </location>
    <ligand>
        <name>meso-2,6-diaminopimelate</name>
        <dbReference type="ChEBI" id="CHEBI:57791"/>
    </ligand>
</feature>
<dbReference type="EC" id="6.3.2.13" evidence="7"/>
<dbReference type="GO" id="GO:0005737">
    <property type="term" value="C:cytoplasm"/>
    <property type="evidence" value="ECO:0007669"/>
    <property type="project" value="UniProtKB-SubCell"/>
</dbReference>
<dbReference type="InterPro" id="IPR013221">
    <property type="entry name" value="Mur_ligase_cen"/>
</dbReference>
<organism evidence="12 13">
    <name type="scientific">Candidatus Zymogenus saltonus</name>
    <dbReference type="NCBI Taxonomy" id="2844893"/>
    <lineage>
        <taxon>Bacteria</taxon>
        <taxon>Deltaproteobacteria</taxon>
        <taxon>Candidatus Zymogenia</taxon>
        <taxon>Candidatus Zymogeniales</taxon>
        <taxon>Candidatus Zymogenaceae</taxon>
        <taxon>Candidatus Zymogenus</taxon>
    </lineage>
</organism>
<dbReference type="GO" id="GO:0071555">
    <property type="term" value="P:cell wall organization"/>
    <property type="evidence" value="ECO:0007669"/>
    <property type="project" value="UniProtKB-KW"/>
</dbReference>
<keyword evidence="6 7" id="KW-0961">Cell wall biogenesis/degradation</keyword>
<dbReference type="Gene3D" id="3.40.1390.10">
    <property type="entry name" value="MurE/MurF, N-terminal domain"/>
    <property type="match status" value="1"/>
</dbReference>
<evidence type="ECO:0000256" key="3">
    <source>
        <dbReference type="ARBA" id="ARBA00022960"/>
    </source>
</evidence>
<dbReference type="AlphaFoldDB" id="A0A9D8PN81"/>
<dbReference type="GO" id="GO:0009252">
    <property type="term" value="P:peptidoglycan biosynthetic process"/>
    <property type="evidence" value="ECO:0007669"/>
    <property type="project" value="UniProtKB-UniRule"/>
</dbReference>
<keyword evidence="7" id="KW-0547">Nucleotide-binding</keyword>
<keyword evidence="7" id="KW-0460">Magnesium</keyword>
<evidence type="ECO:0000313" key="12">
    <source>
        <dbReference type="EMBL" id="MBN1573796.1"/>
    </source>
</evidence>
<feature type="binding site" evidence="7">
    <location>
        <position position="186"/>
    </location>
    <ligand>
        <name>UDP-N-acetyl-alpha-D-muramoyl-L-alanyl-D-glutamate</name>
        <dbReference type="ChEBI" id="CHEBI:83900"/>
    </ligand>
</feature>
<feature type="binding site" evidence="7">
    <location>
        <position position="178"/>
    </location>
    <ligand>
        <name>UDP-N-acetyl-alpha-D-muramoyl-L-alanyl-D-glutamate</name>
        <dbReference type="ChEBI" id="CHEBI:83900"/>
    </ligand>
</feature>
<comment type="subcellular location">
    <subcellularLocation>
        <location evidence="7 8">Cytoplasm</location>
    </subcellularLocation>
</comment>
<dbReference type="NCBIfam" id="TIGR01085">
    <property type="entry name" value="murE"/>
    <property type="match status" value="1"/>
</dbReference>
<dbReference type="GO" id="GO:0005524">
    <property type="term" value="F:ATP binding"/>
    <property type="evidence" value="ECO:0007669"/>
    <property type="project" value="UniProtKB-UniRule"/>
</dbReference>
<dbReference type="Pfam" id="PF02875">
    <property type="entry name" value="Mur_ligase_C"/>
    <property type="match status" value="1"/>
</dbReference>
<dbReference type="InterPro" id="IPR000713">
    <property type="entry name" value="Mur_ligase_N"/>
</dbReference>
<dbReference type="InterPro" id="IPR035911">
    <property type="entry name" value="MurE/MurF_N"/>
</dbReference>
<evidence type="ECO:0000256" key="8">
    <source>
        <dbReference type="RuleBase" id="RU004135"/>
    </source>
</evidence>